<evidence type="ECO:0000313" key="2">
    <source>
        <dbReference type="Proteomes" id="UP000009168"/>
    </source>
</evidence>
<dbReference type="GeneID" id="24440363"/>
<proteinExistence type="predicted"/>
<dbReference type="InParanoid" id="W7XB79"/>
<dbReference type="AlphaFoldDB" id="W7XB79"/>
<protein>
    <submittedName>
        <fullName evidence="1">Uncharacterized protein</fullName>
    </submittedName>
</protein>
<gene>
    <name evidence="1" type="ORF">TTHERM_000717689</name>
</gene>
<organism evidence="1 2">
    <name type="scientific">Tetrahymena thermophila (strain SB210)</name>
    <dbReference type="NCBI Taxonomy" id="312017"/>
    <lineage>
        <taxon>Eukaryota</taxon>
        <taxon>Sar</taxon>
        <taxon>Alveolata</taxon>
        <taxon>Ciliophora</taxon>
        <taxon>Intramacronucleata</taxon>
        <taxon>Oligohymenophorea</taxon>
        <taxon>Hymenostomatida</taxon>
        <taxon>Tetrahymenina</taxon>
        <taxon>Tetrahymenidae</taxon>
        <taxon>Tetrahymena</taxon>
    </lineage>
</organism>
<accession>W7XB79</accession>
<dbReference type="Proteomes" id="UP000009168">
    <property type="component" value="Unassembled WGS sequence"/>
</dbReference>
<dbReference type="EMBL" id="GG662649">
    <property type="protein sequence ID" value="EWS73673.1"/>
    <property type="molecule type" value="Genomic_DNA"/>
</dbReference>
<reference evidence="2" key="1">
    <citation type="journal article" date="2006" name="PLoS Biol.">
        <title>Macronuclear genome sequence of the ciliate Tetrahymena thermophila, a model eukaryote.</title>
        <authorList>
            <person name="Eisen J.A."/>
            <person name="Coyne R.S."/>
            <person name="Wu M."/>
            <person name="Wu D."/>
            <person name="Thiagarajan M."/>
            <person name="Wortman J.R."/>
            <person name="Badger J.H."/>
            <person name="Ren Q."/>
            <person name="Amedeo P."/>
            <person name="Jones K.M."/>
            <person name="Tallon L.J."/>
            <person name="Delcher A.L."/>
            <person name="Salzberg S.L."/>
            <person name="Silva J.C."/>
            <person name="Haas B.J."/>
            <person name="Majoros W.H."/>
            <person name="Farzad M."/>
            <person name="Carlton J.M."/>
            <person name="Smith R.K. Jr."/>
            <person name="Garg J."/>
            <person name="Pearlman R.E."/>
            <person name="Karrer K.M."/>
            <person name="Sun L."/>
            <person name="Manning G."/>
            <person name="Elde N.C."/>
            <person name="Turkewitz A.P."/>
            <person name="Asai D.J."/>
            <person name="Wilkes D.E."/>
            <person name="Wang Y."/>
            <person name="Cai H."/>
            <person name="Collins K."/>
            <person name="Stewart B.A."/>
            <person name="Lee S.R."/>
            <person name="Wilamowska K."/>
            <person name="Weinberg Z."/>
            <person name="Ruzzo W.L."/>
            <person name="Wloga D."/>
            <person name="Gaertig J."/>
            <person name="Frankel J."/>
            <person name="Tsao C.-C."/>
            <person name="Gorovsky M.A."/>
            <person name="Keeling P.J."/>
            <person name="Waller R.F."/>
            <person name="Patron N.J."/>
            <person name="Cherry J.M."/>
            <person name="Stover N.A."/>
            <person name="Krieger C.J."/>
            <person name="del Toro C."/>
            <person name="Ryder H.F."/>
            <person name="Williamson S.C."/>
            <person name="Barbeau R.A."/>
            <person name="Hamilton E.P."/>
            <person name="Orias E."/>
        </authorList>
    </citation>
    <scope>NUCLEOTIDE SEQUENCE [LARGE SCALE GENOMIC DNA]</scope>
    <source>
        <strain evidence="2">SB210</strain>
    </source>
</reference>
<sequence length="91" mass="10796">MGPESIQISIRSIQKMNNLSNIQKCKQHIPFISFNMFYQGKIKHNPNYPDQNNMDICIQDIEIFYHLSNSNKFNHISYQQDHLNQHMGQSQ</sequence>
<evidence type="ECO:0000313" key="1">
    <source>
        <dbReference type="EMBL" id="EWS73673.1"/>
    </source>
</evidence>
<name>W7XB79_TETTS</name>
<keyword evidence="2" id="KW-1185">Reference proteome</keyword>
<dbReference type="RefSeq" id="XP_012653803.1">
    <property type="nucleotide sequence ID" value="XM_012798349.1"/>
</dbReference>
<dbReference type="KEGG" id="tet:TTHERM_000717689"/>